<name>I4C110_DESTA</name>
<keyword evidence="3" id="KW-1185">Reference proteome</keyword>
<keyword evidence="1" id="KW-0812">Transmembrane</keyword>
<dbReference type="AlphaFoldDB" id="I4C110"/>
<accession>I4C110</accession>
<sequence length="51" mass="5619">MEPEIRSCEQCSGCTGRHTHEQTMEEIKAGPYLVFAAAAIIGVSLLVKWLL</sequence>
<dbReference type="Proteomes" id="UP000006055">
    <property type="component" value="Chromosome"/>
</dbReference>
<dbReference type="EMBL" id="CP003360">
    <property type="protein sequence ID" value="AFM23251.1"/>
    <property type="molecule type" value="Genomic_DNA"/>
</dbReference>
<protein>
    <submittedName>
        <fullName evidence="2">Uncharacterized protein</fullName>
    </submittedName>
</protein>
<dbReference type="STRING" id="706587.Desti_0518"/>
<reference evidence="3" key="1">
    <citation type="submission" date="2012-06" db="EMBL/GenBank/DDBJ databases">
        <title>Complete sequence of chromosome of Desulfomonile tiedjei DSM 6799.</title>
        <authorList>
            <person name="Lucas S."/>
            <person name="Copeland A."/>
            <person name="Lapidus A."/>
            <person name="Glavina del Rio T."/>
            <person name="Dalin E."/>
            <person name="Tice H."/>
            <person name="Bruce D."/>
            <person name="Goodwin L."/>
            <person name="Pitluck S."/>
            <person name="Peters L."/>
            <person name="Ovchinnikova G."/>
            <person name="Zeytun A."/>
            <person name="Lu M."/>
            <person name="Kyrpides N."/>
            <person name="Mavromatis K."/>
            <person name="Ivanova N."/>
            <person name="Brettin T."/>
            <person name="Detter J.C."/>
            <person name="Han C."/>
            <person name="Larimer F."/>
            <person name="Land M."/>
            <person name="Hauser L."/>
            <person name="Markowitz V."/>
            <person name="Cheng J.-F."/>
            <person name="Hugenholtz P."/>
            <person name="Woyke T."/>
            <person name="Wu D."/>
            <person name="Spring S."/>
            <person name="Schroeder M."/>
            <person name="Brambilla E."/>
            <person name="Klenk H.-P."/>
            <person name="Eisen J.A."/>
        </authorList>
    </citation>
    <scope>NUCLEOTIDE SEQUENCE [LARGE SCALE GENOMIC DNA]</scope>
    <source>
        <strain evidence="3">ATCC 49306 / DSM 6799 / DCB-1</strain>
    </source>
</reference>
<evidence type="ECO:0000313" key="3">
    <source>
        <dbReference type="Proteomes" id="UP000006055"/>
    </source>
</evidence>
<keyword evidence="1" id="KW-0472">Membrane</keyword>
<organism evidence="2 3">
    <name type="scientific">Desulfomonile tiedjei (strain ATCC 49306 / DSM 6799 / DCB-1)</name>
    <dbReference type="NCBI Taxonomy" id="706587"/>
    <lineage>
        <taxon>Bacteria</taxon>
        <taxon>Pseudomonadati</taxon>
        <taxon>Thermodesulfobacteriota</taxon>
        <taxon>Desulfomonilia</taxon>
        <taxon>Desulfomonilales</taxon>
        <taxon>Desulfomonilaceae</taxon>
        <taxon>Desulfomonile</taxon>
    </lineage>
</organism>
<feature type="transmembrane region" description="Helical" evidence="1">
    <location>
        <begin position="32"/>
        <end position="50"/>
    </location>
</feature>
<evidence type="ECO:0000256" key="1">
    <source>
        <dbReference type="SAM" id="Phobius"/>
    </source>
</evidence>
<dbReference type="RefSeq" id="WP_014808410.1">
    <property type="nucleotide sequence ID" value="NC_018025.1"/>
</dbReference>
<keyword evidence="1" id="KW-1133">Transmembrane helix</keyword>
<dbReference type="KEGG" id="dti:Desti_0518"/>
<gene>
    <name evidence="2" type="ordered locus">Desti_0518</name>
</gene>
<dbReference type="HOGENOM" id="CLU_3098195_0_0_7"/>
<proteinExistence type="predicted"/>
<evidence type="ECO:0000313" key="2">
    <source>
        <dbReference type="EMBL" id="AFM23251.1"/>
    </source>
</evidence>